<dbReference type="PROSITE" id="PS50109">
    <property type="entry name" value="HIS_KIN"/>
    <property type="match status" value="1"/>
</dbReference>
<proteinExistence type="predicted"/>
<evidence type="ECO:0000313" key="7">
    <source>
        <dbReference type="EMBL" id="GAF92334.1"/>
    </source>
</evidence>
<dbReference type="InterPro" id="IPR005467">
    <property type="entry name" value="His_kinase_dom"/>
</dbReference>
<evidence type="ECO:0000256" key="4">
    <source>
        <dbReference type="ARBA" id="ARBA00022840"/>
    </source>
</evidence>
<dbReference type="GO" id="GO:0016301">
    <property type="term" value="F:kinase activity"/>
    <property type="evidence" value="ECO:0007669"/>
    <property type="project" value="UniProtKB-KW"/>
</dbReference>
<feature type="non-terminal residue" evidence="7">
    <location>
        <position position="1"/>
    </location>
</feature>
<sequence length="137" mass="15037">SPLINIKEELGKLPPLSGIRSELIEVLTNFIFNALEAMPQGGEITIRTEAKENEVLLYFTDGGQGIPDTIKRRIFDPFFTTKGHKALGLGLSVCYGIIKRHEGKIKVESTEGKGTTFTISIPIPLEVPSEEGKRAMP</sequence>
<protein>
    <recommendedName>
        <fullName evidence="6">Histidine kinase domain-containing protein</fullName>
    </recommendedName>
</protein>
<organism evidence="7">
    <name type="scientific">marine sediment metagenome</name>
    <dbReference type="NCBI Taxonomy" id="412755"/>
    <lineage>
        <taxon>unclassified sequences</taxon>
        <taxon>metagenomes</taxon>
        <taxon>ecological metagenomes</taxon>
    </lineage>
</organism>
<evidence type="ECO:0000256" key="1">
    <source>
        <dbReference type="ARBA" id="ARBA00022679"/>
    </source>
</evidence>
<dbReference type="SUPFAM" id="SSF55874">
    <property type="entry name" value="ATPase domain of HSP90 chaperone/DNA topoisomerase II/histidine kinase"/>
    <property type="match status" value="1"/>
</dbReference>
<dbReference type="InterPro" id="IPR036890">
    <property type="entry name" value="HATPase_C_sf"/>
</dbReference>
<reference evidence="7" key="1">
    <citation type="journal article" date="2014" name="Front. Microbiol.">
        <title>High frequency of phylogenetically diverse reductive dehalogenase-homologous genes in deep subseafloor sedimentary metagenomes.</title>
        <authorList>
            <person name="Kawai M."/>
            <person name="Futagami T."/>
            <person name="Toyoda A."/>
            <person name="Takaki Y."/>
            <person name="Nishi S."/>
            <person name="Hori S."/>
            <person name="Arai W."/>
            <person name="Tsubouchi T."/>
            <person name="Morono Y."/>
            <person name="Uchiyama I."/>
            <person name="Ito T."/>
            <person name="Fujiyama A."/>
            <person name="Inagaki F."/>
            <person name="Takami H."/>
        </authorList>
    </citation>
    <scope>NUCLEOTIDE SEQUENCE</scope>
    <source>
        <strain evidence="7">Expedition CK06-06</strain>
    </source>
</reference>
<dbReference type="EMBL" id="BARS01016932">
    <property type="protein sequence ID" value="GAF92334.1"/>
    <property type="molecule type" value="Genomic_DNA"/>
</dbReference>
<dbReference type="SMART" id="SM00387">
    <property type="entry name" value="HATPase_c"/>
    <property type="match status" value="1"/>
</dbReference>
<evidence type="ECO:0000256" key="5">
    <source>
        <dbReference type="ARBA" id="ARBA00023012"/>
    </source>
</evidence>
<comment type="caution">
    <text evidence="7">The sequence shown here is derived from an EMBL/GenBank/DDBJ whole genome shotgun (WGS) entry which is preliminary data.</text>
</comment>
<keyword evidence="1" id="KW-0808">Transferase</keyword>
<name>X0TGJ5_9ZZZZ</name>
<keyword evidence="3" id="KW-0418">Kinase</keyword>
<dbReference type="InterPro" id="IPR003594">
    <property type="entry name" value="HATPase_dom"/>
</dbReference>
<dbReference type="GO" id="GO:0000160">
    <property type="term" value="P:phosphorelay signal transduction system"/>
    <property type="evidence" value="ECO:0007669"/>
    <property type="project" value="UniProtKB-KW"/>
</dbReference>
<dbReference type="GO" id="GO:0005524">
    <property type="term" value="F:ATP binding"/>
    <property type="evidence" value="ECO:0007669"/>
    <property type="project" value="UniProtKB-KW"/>
</dbReference>
<keyword evidence="4" id="KW-0067">ATP-binding</keyword>
<keyword evidence="2" id="KW-0547">Nucleotide-binding</keyword>
<dbReference type="PANTHER" id="PTHR43065:SF46">
    <property type="entry name" value="C4-DICARBOXYLATE TRANSPORT SENSOR PROTEIN DCTB"/>
    <property type="match status" value="1"/>
</dbReference>
<dbReference type="PANTHER" id="PTHR43065">
    <property type="entry name" value="SENSOR HISTIDINE KINASE"/>
    <property type="match status" value="1"/>
</dbReference>
<evidence type="ECO:0000256" key="2">
    <source>
        <dbReference type="ARBA" id="ARBA00022741"/>
    </source>
</evidence>
<dbReference type="Pfam" id="PF02518">
    <property type="entry name" value="HATPase_c"/>
    <property type="match status" value="1"/>
</dbReference>
<gene>
    <name evidence="7" type="ORF">S01H1_27759</name>
</gene>
<dbReference type="PRINTS" id="PR00344">
    <property type="entry name" value="BCTRLSENSOR"/>
</dbReference>
<evidence type="ECO:0000256" key="3">
    <source>
        <dbReference type="ARBA" id="ARBA00022777"/>
    </source>
</evidence>
<keyword evidence="5" id="KW-0902">Two-component regulatory system</keyword>
<accession>X0TGJ5</accession>
<dbReference type="Gene3D" id="3.30.565.10">
    <property type="entry name" value="Histidine kinase-like ATPase, C-terminal domain"/>
    <property type="match status" value="1"/>
</dbReference>
<feature type="domain" description="Histidine kinase" evidence="6">
    <location>
        <begin position="1"/>
        <end position="125"/>
    </location>
</feature>
<evidence type="ECO:0000259" key="6">
    <source>
        <dbReference type="PROSITE" id="PS50109"/>
    </source>
</evidence>
<dbReference type="AlphaFoldDB" id="X0TGJ5"/>
<dbReference type="InterPro" id="IPR004358">
    <property type="entry name" value="Sig_transdc_His_kin-like_C"/>
</dbReference>